<evidence type="ECO:0000256" key="3">
    <source>
        <dbReference type="ARBA" id="ARBA00023125"/>
    </source>
</evidence>
<evidence type="ECO:0000256" key="4">
    <source>
        <dbReference type="ARBA" id="ARBA00023172"/>
    </source>
</evidence>
<dbReference type="Pfam" id="PF13495">
    <property type="entry name" value="Phage_int_SAM_4"/>
    <property type="match status" value="1"/>
</dbReference>
<evidence type="ECO:0000256" key="1">
    <source>
        <dbReference type="ARBA" id="ARBA00008857"/>
    </source>
</evidence>
<dbReference type="PANTHER" id="PTHR30349">
    <property type="entry name" value="PHAGE INTEGRASE-RELATED"/>
    <property type="match status" value="1"/>
</dbReference>
<proteinExistence type="inferred from homology"/>
<dbReference type="InterPro" id="IPR002104">
    <property type="entry name" value="Integrase_catalytic"/>
</dbReference>
<comment type="similarity">
    <text evidence="1">Belongs to the 'phage' integrase family.</text>
</comment>
<sequence>MTEQRNIKLTYSMHRKQPVVRIDFAWDPELVHQVKQLDHARWSRTMEAWYLPREHFVLHRFFELFRGKAWVDYEALKTDTKKPVDAESGAAKAPYNLRALKAALTPDRQKQLQSFKQWMVQKRYATNTINSYMHQLEIFFGYYANKEPESISHHDITRFNNDFILKNGLSATFQNQTVSALKLFYQKTQQRLLNIDEIERPLKSSPLPKVFSKPDLEKFFRVISNPKHKMAMMMIYSCGLRRSELINLKLEHLDSKRKTLSVINSKGKKDRMIPLSERTLHKLRTYYLEHRPKQYLIEGQYPGKALTASSLQKVFEKAMLKAEINKPYTIHCLRHSIATHLLENGTDLRYIQELLGHKSSVTTEIYTHVSTQSLQNIKNPFDELDL</sequence>
<dbReference type="SUPFAM" id="SSF56349">
    <property type="entry name" value="DNA breaking-rejoining enzymes"/>
    <property type="match status" value="1"/>
</dbReference>
<organism evidence="8 9">
    <name type="scientific">Mangrovibacterium marinum</name>
    <dbReference type="NCBI Taxonomy" id="1639118"/>
    <lineage>
        <taxon>Bacteria</taxon>
        <taxon>Pseudomonadati</taxon>
        <taxon>Bacteroidota</taxon>
        <taxon>Bacteroidia</taxon>
        <taxon>Marinilabiliales</taxon>
        <taxon>Prolixibacteraceae</taxon>
        <taxon>Mangrovibacterium</taxon>
    </lineage>
</organism>
<dbReference type="GO" id="GO:0003677">
    <property type="term" value="F:DNA binding"/>
    <property type="evidence" value="ECO:0007669"/>
    <property type="project" value="UniProtKB-UniRule"/>
</dbReference>
<dbReference type="Proteomes" id="UP000243525">
    <property type="component" value="Unassembled WGS sequence"/>
</dbReference>
<dbReference type="InterPro" id="IPR050090">
    <property type="entry name" value="Tyrosine_recombinase_XerCD"/>
</dbReference>
<protein>
    <submittedName>
        <fullName evidence="8">Site-specific recombinase XerD</fullName>
    </submittedName>
</protein>
<feature type="domain" description="Tyr recombinase" evidence="6">
    <location>
        <begin position="206"/>
        <end position="379"/>
    </location>
</feature>
<dbReference type="PANTHER" id="PTHR30349:SF41">
    <property type="entry name" value="INTEGRASE_RECOMBINASE PROTEIN MJ0367-RELATED"/>
    <property type="match status" value="1"/>
</dbReference>
<evidence type="ECO:0000313" key="9">
    <source>
        <dbReference type="Proteomes" id="UP000243525"/>
    </source>
</evidence>
<dbReference type="Gene3D" id="1.10.150.130">
    <property type="match status" value="1"/>
</dbReference>
<keyword evidence="3 5" id="KW-0238">DNA-binding</keyword>
<dbReference type="Pfam" id="PF00589">
    <property type="entry name" value="Phage_integrase"/>
    <property type="match status" value="1"/>
</dbReference>
<evidence type="ECO:0000256" key="5">
    <source>
        <dbReference type="PROSITE-ProRule" id="PRU01248"/>
    </source>
</evidence>
<feature type="domain" description="Core-binding (CB)" evidence="7">
    <location>
        <begin position="106"/>
        <end position="189"/>
    </location>
</feature>
<evidence type="ECO:0000313" key="8">
    <source>
        <dbReference type="EMBL" id="PTN04487.1"/>
    </source>
</evidence>
<dbReference type="OrthoDB" id="9801717at2"/>
<dbReference type="InterPro" id="IPR044068">
    <property type="entry name" value="CB"/>
</dbReference>
<keyword evidence="4" id="KW-0233">DNA recombination</keyword>
<keyword evidence="2" id="KW-0229">DNA integration</keyword>
<dbReference type="InterPro" id="IPR011010">
    <property type="entry name" value="DNA_brk_join_enz"/>
</dbReference>
<keyword evidence="9" id="KW-1185">Reference proteome</keyword>
<evidence type="ECO:0000256" key="2">
    <source>
        <dbReference type="ARBA" id="ARBA00022908"/>
    </source>
</evidence>
<dbReference type="PROSITE" id="PS51898">
    <property type="entry name" value="TYR_RECOMBINASE"/>
    <property type="match status" value="1"/>
</dbReference>
<dbReference type="InterPro" id="IPR010998">
    <property type="entry name" value="Integrase_recombinase_N"/>
</dbReference>
<dbReference type="GO" id="GO:0015074">
    <property type="term" value="P:DNA integration"/>
    <property type="evidence" value="ECO:0007669"/>
    <property type="project" value="UniProtKB-KW"/>
</dbReference>
<comment type="caution">
    <text evidence="8">The sequence shown here is derived from an EMBL/GenBank/DDBJ whole genome shotgun (WGS) entry which is preliminary data.</text>
</comment>
<dbReference type="Gene3D" id="1.10.443.10">
    <property type="entry name" value="Intergrase catalytic core"/>
    <property type="match status" value="1"/>
</dbReference>
<dbReference type="EMBL" id="QAAD01000031">
    <property type="protein sequence ID" value="PTN04487.1"/>
    <property type="molecule type" value="Genomic_DNA"/>
</dbReference>
<evidence type="ECO:0000259" key="6">
    <source>
        <dbReference type="PROSITE" id="PS51898"/>
    </source>
</evidence>
<reference evidence="8 9" key="1">
    <citation type="submission" date="2018-04" db="EMBL/GenBank/DDBJ databases">
        <title>Genomic Encyclopedia of Archaeal and Bacterial Type Strains, Phase II (KMG-II): from individual species to whole genera.</title>
        <authorList>
            <person name="Goeker M."/>
        </authorList>
    </citation>
    <scope>NUCLEOTIDE SEQUENCE [LARGE SCALE GENOMIC DNA]</scope>
    <source>
        <strain evidence="8 9">DSM 28823</strain>
    </source>
</reference>
<dbReference type="PROSITE" id="PS51900">
    <property type="entry name" value="CB"/>
    <property type="match status" value="1"/>
</dbReference>
<gene>
    <name evidence="8" type="ORF">C8N47_13122</name>
</gene>
<dbReference type="RefSeq" id="WP_107823874.1">
    <property type="nucleotide sequence ID" value="NZ_OY782574.1"/>
</dbReference>
<name>A0A2T5BX73_9BACT</name>
<dbReference type="AlphaFoldDB" id="A0A2T5BX73"/>
<dbReference type="InterPro" id="IPR013762">
    <property type="entry name" value="Integrase-like_cat_sf"/>
</dbReference>
<accession>A0A2T5BX73</accession>
<dbReference type="InterPro" id="IPR004107">
    <property type="entry name" value="Integrase_SAM-like_N"/>
</dbReference>
<evidence type="ECO:0000259" key="7">
    <source>
        <dbReference type="PROSITE" id="PS51900"/>
    </source>
</evidence>
<dbReference type="GO" id="GO:0006310">
    <property type="term" value="P:DNA recombination"/>
    <property type="evidence" value="ECO:0007669"/>
    <property type="project" value="UniProtKB-KW"/>
</dbReference>